<sequence length="173" mass="18082">MSVSTPAGAAQRPAAAGPQLTADQIWRAVTKASFAVLGHVTPAGAPRSSGVVYCTAGPRMYVAVARDSWKARHVAAHGEVAVTVTVRRGGLLALLFPIPPATISFAARAVVHPAGTLLQSPELAGLARLVPPGRREACAIIEITPVGHYVTYGLGVPLLRMRDTVRARARVRV</sequence>
<gene>
    <name evidence="1" type="ORF">Ani05nite_73800</name>
</gene>
<dbReference type="Gene3D" id="2.30.110.10">
    <property type="entry name" value="Electron Transport, Fmn-binding Protein, Chain A"/>
    <property type="match status" value="1"/>
</dbReference>
<dbReference type="SUPFAM" id="SSF50475">
    <property type="entry name" value="FMN-binding split barrel"/>
    <property type="match status" value="1"/>
</dbReference>
<proteinExistence type="predicted"/>
<dbReference type="EMBL" id="BOMQ01000090">
    <property type="protein sequence ID" value="GIE53846.1"/>
    <property type="molecule type" value="Genomic_DNA"/>
</dbReference>
<dbReference type="AlphaFoldDB" id="A0A919JNG0"/>
<dbReference type="Proteomes" id="UP000647172">
    <property type="component" value="Unassembled WGS sequence"/>
</dbReference>
<comment type="caution">
    <text evidence="1">The sequence shown here is derived from an EMBL/GenBank/DDBJ whole genome shotgun (WGS) entry which is preliminary data.</text>
</comment>
<organism evidence="1 2">
    <name type="scientific">Actinoplanes nipponensis</name>
    <dbReference type="NCBI Taxonomy" id="135950"/>
    <lineage>
        <taxon>Bacteria</taxon>
        <taxon>Bacillati</taxon>
        <taxon>Actinomycetota</taxon>
        <taxon>Actinomycetes</taxon>
        <taxon>Micromonosporales</taxon>
        <taxon>Micromonosporaceae</taxon>
        <taxon>Actinoplanes</taxon>
    </lineage>
</organism>
<accession>A0A919JNG0</accession>
<protein>
    <recommendedName>
        <fullName evidence="3">Pyridoxamine 5'-phosphate oxidase</fullName>
    </recommendedName>
</protein>
<evidence type="ECO:0008006" key="3">
    <source>
        <dbReference type="Google" id="ProtNLM"/>
    </source>
</evidence>
<dbReference type="InterPro" id="IPR012349">
    <property type="entry name" value="Split_barrel_FMN-bd"/>
</dbReference>
<reference evidence="1" key="1">
    <citation type="submission" date="2021-01" db="EMBL/GenBank/DDBJ databases">
        <title>Whole genome shotgun sequence of Actinoplanes nipponensis NBRC 14063.</title>
        <authorList>
            <person name="Komaki H."/>
            <person name="Tamura T."/>
        </authorList>
    </citation>
    <scope>NUCLEOTIDE SEQUENCE</scope>
    <source>
        <strain evidence="1">NBRC 14063</strain>
    </source>
</reference>
<evidence type="ECO:0000313" key="1">
    <source>
        <dbReference type="EMBL" id="GIE53846.1"/>
    </source>
</evidence>
<keyword evidence="2" id="KW-1185">Reference proteome</keyword>
<dbReference type="RefSeq" id="WP_203776206.1">
    <property type="nucleotide sequence ID" value="NZ_BAAAYJ010000059.1"/>
</dbReference>
<evidence type="ECO:0000313" key="2">
    <source>
        <dbReference type="Proteomes" id="UP000647172"/>
    </source>
</evidence>
<name>A0A919JNG0_9ACTN</name>